<reference evidence="23 24" key="1">
    <citation type="submission" date="2016-09" db="EMBL/GenBank/DDBJ databases">
        <title>The draft genome of Dichanthelium oligosanthes: A C3 panicoid grass species.</title>
        <authorList>
            <person name="Studer A.J."/>
            <person name="Schnable J.C."/>
            <person name="Brutnell T.P."/>
        </authorList>
    </citation>
    <scope>NUCLEOTIDE SEQUENCE [LARGE SCALE GENOMIC DNA]</scope>
    <source>
        <strain evidence="24">cv. Kellogg 1175</strain>
        <tissue evidence="23">Leaf</tissue>
    </source>
</reference>
<keyword evidence="13" id="KW-0325">Glycoprotein</keyword>
<feature type="binding site" evidence="17">
    <location>
        <position position="1422"/>
    </location>
    <ligand>
        <name>Ca(2+)</name>
        <dbReference type="ChEBI" id="CHEBI:29108"/>
        <label>2</label>
    </ligand>
</feature>
<dbReference type="SUPFAM" id="SSF48113">
    <property type="entry name" value="Heme-dependent peroxidases"/>
    <property type="match status" value="5"/>
</dbReference>
<evidence type="ECO:0000256" key="19">
    <source>
        <dbReference type="PIRSR" id="PIRSR600823-5"/>
    </source>
</evidence>
<dbReference type="InterPro" id="IPR019793">
    <property type="entry name" value="Peroxidases_heam-ligand_BS"/>
</dbReference>
<feature type="binding site" evidence="16">
    <location>
        <position position="1391"/>
    </location>
    <ligand>
        <name>substrate</name>
    </ligand>
</feature>
<keyword evidence="5" id="KW-0964">Secreted</keyword>
<organism evidence="23 24">
    <name type="scientific">Dichanthelium oligosanthes</name>
    <dbReference type="NCBI Taxonomy" id="888268"/>
    <lineage>
        <taxon>Eukaryota</taxon>
        <taxon>Viridiplantae</taxon>
        <taxon>Streptophyta</taxon>
        <taxon>Embryophyta</taxon>
        <taxon>Tracheophyta</taxon>
        <taxon>Spermatophyta</taxon>
        <taxon>Magnoliopsida</taxon>
        <taxon>Liliopsida</taxon>
        <taxon>Poales</taxon>
        <taxon>Poaceae</taxon>
        <taxon>PACMAD clade</taxon>
        <taxon>Panicoideae</taxon>
        <taxon>Panicodae</taxon>
        <taxon>Paniceae</taxon>
        <taxon>Dichantheliinae</taxon>
        <taxon>Dichanthelium</taxon>
    </lineage>
</organism>
<feature type="domain" description="Plant heme peroxidase family profile" evidence="22">
    <location>
        <begin position="68"/>
        <end position="382"/>
    </location>
</feature>
<comment type="subcellular location">
    <subcellularLocation>
        <location evidence="2">Secreted</location>
    </subcellularLocation>
</comment>
<keyword evidence="11 17" id="KW-0408">Iron</keyword>
<evidence type="ECO:0000256" key="7">
    <source>
        <dbReference type="ARBA" id="ARBA00022617"/>
    </source>
</evidence>
<feature type="binding site" evidence="17">
    <location>
        <position position="1299"/>
    </location>
    <ligand>
        <name>Ca(2+)</name>
        <dbReference type="ChEBI" id="CHEBI:29108"/>
        <label>1</label>
    </ligand>
</feature>
<feature type="domain" description="Plant heme peroxidase family profile" evidence="22">
    <location>
        <begin position="428"/>
        <end position="722"/>
    </location>
</feature>
<feature type="disulfide bond" evidence="19">
    <location>
        <begin position="1293"/>
        <end position="1298"/>
    </location>
</feature>
<evidence type="ECO:0000313" key="24">
    <source>
        <dbReference type="Proteomes" id="UP000095767"/>
    </source>
</evidence>
<dbReference type="PANTHER" id="PTHR31235">
    <property type="entry name" value="PEROXIDASE 25-RELATED"/>
    <property type="match status" value="1"/>
</dbReference>
<evidence type="ECO:0000259" key="22">
    <source>
        <dbReference type="PROSITE" id="PS50873"/>
    </source>
</evidence>
<feature type="region of interest" description="Disordered" evidence="20">
    <location>
        <begin position="1173"/>
        <end position="1249"/>
    </location>
</feature>
<dbReference type="Pfam" id="PF00141">
    <property type="entry name" value="peroxidase"/>
    <property type="match status" value="5"/>
</dbReference>
<keyword evidence="21" id="KW-0732">Signal</keyword>
<keyword evidence="14" id="KW-0376">Hydrogen peroxide</keyword>
<evidence type="ECO:0000256" key="12">
    <source>
        <dbReference type="ARBA" id="ARBA00023157"/>
    </source>
</evidence>
<comment type="caution">
    <text evidence="23">The sequence shown here is derived from an EMBL/GenBank/DDBJ whole genome shotgun (WGS) entry which is preliminary data.</text>
</comment>
<evidence type="ECO:0000256" key="20">
    <source>
        <dbReference type="SAM" id="MobiDB-lite"/>
    </source>
</evidence>
<dbReference type="InterPro" id="IPR010255">
    <property type="entry name" value="Haem_peroxidase_sf"/>
</dbReference>
<evidence type="ECO:0000256" key="6">
    <source>
        <dbReference type="ARBA" id="ARBA00022559"/>
    </source>
</evidence>
<dbReference type="InterPro" id="IPR002016">
    <property type="entry name" value="Haem_peroxidase"/>
</dbReference>
<keyword evidence="12 19" id="KW-1015">Disulfide bond</keyword>
<comment type="catalytic activity">
    <reaction evidence="1">
        <text>2 a phenolic donor + H2O2 = 2 a phenolic radical donor + 2 H2O</text>
        <dbReference type="Rhea" id="RHEA:56136"/>
        <dbReference type="ChEBI" id="CHEBI:15377"/>
        <dbReference type="ChEBI" id="CHEBI:16240"/>
        <dbReference type="ChEBI" id="CHEBI:139520"/>
        <dbReference type="ChEBI" id="CHEBI:139521"/>
        <dbReference type="EC" id="1.11.1.7"/>
    </reaction>
</comment>
<dbReference type="GO" id="GO:0140825">
    <property type="term" value="F:lactoperoxidase activity"/>
    <property type="evidence" value="ECO:0007669"/>
    <property type="project" value="UniProtKB-EC"/>
</dbReference>
<keyword evidence="24" id="KW-1185">Reference proteome</keyword>
<feature type="binding site" evidence="17">
    <location>
        <position position="1301"/>
    </location>
    <ligand>
        <name>Ca(2+)</name>
        <dbReference type="ChEBI" id="CHEBI:29108"/>
        <label>1</label>
    </ligand>
</feature>
<comment type="cofactor">
    <cofactor evidence="17">
        <name>Ca(2+)</name>
        <dbReference type="ChEBI" id="CHEBI:29108"/>
    </cofactor>
    <text evidence="17">Binds 2 calcium ions per subunit.</text>
</comment>
<name>A0A1E5VCJ2_9POAL</name>
<comment type="cofactor">
    <cofactor evidence="17">
        <name>heme b</name>
        <dbReference type="ChEBI" id="CHEBI:60344"/>
    </cofactor>
    <text evidence="17">Binds 1 heme b (iron(II)-protoporphyrin IX) group per subunit.</text>
</comment>
<keyword evidence="10" id="KW-0560">Oxidoreductase</keyword>
<sequence length="1552" mass="166179">MAAKLVALIVITFLAFLGSVECQGSGGILCLGGWVRPVPIVGRLLCPGGMRPSTRSFVRPSPAPSGAGLRVGYYNSCPNAEAIVRNVVRDAVNKEPGMGAGLIRLFFHDCFVRGCDASVLLVNSSGSSADAEMFGPPNKESLRGFGVIDAAKAALEAACPNVVSCADIVAFAARDASSILSNGRISFAMPSGRLDGRVSLASETTNFLPGPFSDLETLKGRFAAKGLSTNDMVTLSGAHTVGHARCMFVSSRQGMNATLAGELRDKCRSSGNTSVVQDYKTPDVMDSQYYRNVKDNDVLFDSDAALNSTETAMLVNTYAADLGNRWETEFAAAMVKMGNIEMMMAANNKHAALAVTLLALLAPVACQGSTGFPILCNGGWVRPIRDIPIVGVILGRIVGSFVCPDGSIPTPIPVPSPSPPVAPSGSGRLTVGYYNSIYSNYSCPNAETIVKKAVQDAINQDRGIGAGLIRLFFHDCFVRGCDASVLLNTTASGNSDTEREGGPNKNSLRGFEVIDAAKAALEAACPSAVSCADIVAFAARDASQILSSNGEMKVFDMPAGRYDGRESFANETGSLPGPFSNLNALKASFAVQGLNTDDMVTLSGAHTIGLARCVFKSNRQNMNQTLANDLSQQCKTDDTRVNQDYETPDVLDRQYYQNIKDDDVLFDSDAALSSSETKPLVDTYAADANGTWERAFVDAMVKMGNIGGCDASVLLKNTTGSSEETEMFGLPNINSLRGFEVIDAAKSATNDSCGNKVSCADLVAFAAREAARILSKGVINIRMPAGRLDGRVSLKQEAEQNLPGPFDDLEELTRSFDAQGLDVLDMVALSGAHSIGRARCRFFENRLPPNPSDMEPRFASDLAGECKNAPDKHVMQDNVTETVLDSQYYDNVRSGKVLFTSDDALNSTDASMKLVKRFADNDNFEWERAFEAAMGCDASVLLDKNPDNQTAEKFGIPNFPSLRGYEVIDDAKAELEAACPGKVSCADIIAFAARDASNLLSGGKISFAMPAGRYDGNVSLASETLPNLPPPFAGFKQLEKMFAAKGLDIYDMVTLSGAHSIGRSHCSSFSRDRLPPSNTSDMNPAFAAKLKASCSSANGTDNTVMQDYKTPNDLDNQYYQNVLAHKVLFTSDAALTSNFTTNNLVHVYAGIPYLWRRKFAEAMVKMGGVEPPTYPPASPSPPPPMSPLTYPPTNPSPPPPMSPPPPSTPQPPAYPPTTSPPPTYPTTSPSPPPPMPPPPPPPSSDEAGKGLVVGYYKNKCGSYVDVEAIVRKHVSDFDAGMKAGLIRMFFHDCFIRGCDASILLDPTSDNQQPEKFGIPNFPSLRGYEVIDAAKAELEAKCPGTVSCADIVAFAARDASYFLSGGGVDFDMPAGRYDGNVSLASETLPNLPPPFAGLQQLEKMFADKGLDAFDMVTLSGAHTIGRSHCSSFIRDRLPPSNTSDMDPAFAAKLQANCKSKNGTDNTVVQDYVIPDKLDSQYYQNVLDHKVLFTSDAALTSEDMTGYLVRVYAIYPWLWQQKFEEAMVKMGRIEIKTAATGEIRKTCRAVNSKP</sequence>
<evidence type="ECO:0000256" key="15">
    <source>
        <dbReference type="PIRSR" id="PIRSR600823-1"/>
    </source>
</evidence>
<dbReference type="OrthoDB" id="2113341at2759"/>
<dbReference type="FunFam" id="1.10.420.10:FF:000006">
    <property type="entry name" value="Peroxidase"/>
    <property type="match status" value="5"/>
</dbReference>
<comment type="similarity">
    <text evidence="3">Belongs to the peroxidase family. Ascorbate peroxidase subfamily.</text>
</comment>
<dbReference type="InterPro" id="IPR019794">
    <property type="entry name" value="Peroxidases_AS"/>
</dbReference>
<evidence type="ECO:0000256" key="18">
    <source>
        <dbReference type="PIRSR" id="PIRSR600823-4"/>
    </source>
</evidence>
<evidence type="ECO:0000256" key="4">
    <source>
        <dbReference type="ARBA" id="ARBA00012313"/>
    </source>
</evidence>
<gene>
    <name evidence="23" type="ORF">BAE44_0016123</name>
</gene>
<feature type="binding site" evidence="17">
    <location>
        <position position="1469"/>
    </location>
    <ligand>
        <name>Ca(2+)</name>
        <dbReference type="ChEBI" id="CHEBI:29108"/>
        <label>2</label>
    </ligand>
</feature>
<dbReference type="GO" id="GO:0046872">
    <property type="term" value="F:metal ion binding"/>
    <property type="evidence" value="ECO:0007669"/>
    <property type="project" value="UniProtKB-KW"/>
</dbReference>
<evidence type="ECO:0000256" key="10">
    <source>
        <dbReference type="ARBA" id="ARBA00023002"/>
    </source>
</evidence>
<keyword evidence="8 17" id="KW-0479">Metal-binding</keyword>
<feature type="domain" description="Plant heme peroxidase family profile" evidence="22">
    <location>
        <begin position="718"/>
        <end position="934"/>
    </location>
</feature>
<evidence type="ECO:0000256" key="9">
    <source>
        <dbReference type="ARBA" id="ARBA00022837"/>
    </source>
</evidence>
<proteinExistence type="inferred from homology"/>
<dbReference type="GO" id="GO:0006979">
    <property type="term" value="P:response to oxidative stress"/>
    <property type="evidence" value="ECO:0007669"/>
    <property type="project" value="InterPro"/>
</dbReference>
<dbReference type="Proteomes" id="UP000095767">
    <property type="component" value="Unassembled WGS sequence"/>
</dbReference>
<evidence type="ECO:0000256" key="11">
    <source>
        <dbReference type="ARBA" id="ARBA00023004"/>
    </source>
</evidence>
<feature type="disulfide bond" evidence="19">
    <location>
        <begin position="1428"/>
        <end position="1456"/>
    </location>
</feature>
<dbReference type="EC" id="1.11.1.7" evidence="4"/>
<dbReference type="InterPro" id="IPR000823">
    <property type="entry name" value="Peroxidase_pln"/>
</dbReference>
<feature type="signal peptide" evidence="21">
    <location>
        <begin position="1"/>
        <end position="22"/>
    </location>
</feature>
<evidence type="ECO:0000256" key="8">
    <source>
        <dbReference type="ARBA" id="ARBA00022723"/>
    </source>
</evidence>
<dbReference type="Gene3D" id="1.10.520.10">
    <property type="match status" value="4"/>
</dbReference>
<evidence type="ECO:0000256" key="13">
    <source>
        <dbReference type="ARBA" id="ARBA00023180"/>
    </source>
</evidence>
<evidence type="ECO:0000256" key="16">
    <source>
        <dbReference type="PIRSR" id="PIRSR600823-2"/>
    </source>
</evidence>
<dbReference type="FunFam" id="1.10.520.10:FF:000028">
    <property type="entry name" value="Peroxidase"/>
    <property type="match status" value="3"/>
</dbReference>
<feature type="binding site" evidence="17">
    <location>
        <position position="1314"/>
    </location>
    <ligand>
        <name>Ca(2+)</name>
        <dbReference type="ChEBI" id="CHEBI:29108"/>
        <label>1</label>
    </ligand>
</feature>
<evidence type="ECO:0000256" key="5">
    <source>
        <dbReference type="ARBA" id="ARBA00022525"/>
    </source>
</evidence>
<evidence type="ECO:0000256" key="21">
    <source>
        <dbReference type="SAM" id="SignalP"/>
    </source>
</evidence>
<evidence type="ECO:0000256" key="17">
    <source>
        <dbReference type="PIRSR" id="PIRSR600823-3"/>
    </source>
</evidence>
<accession>A0A1E5VCJ2</accession>
<evidence type="ECO:0000256" key="2">
    <source>
        <dbReference type="ARBA" id="ARBA00004613"/>
    </source>
</evidence>
<dbReference type="Gene3D" id="1.10.420.10">
    <property type="entry name" value="Peroxidase, domain 2"/>
    <property type="match status" value="5"/>
</dbReference>
<dbReference type="STRING" id="888268.A0A1E5VCJ2"/>
<keyword evidence="6 23" id="KW-0575">Peroxidase</keyword>
<feature type="binding site" description="axial binding residue" evidence="17">
    <location>
        <position position="1421"/>
    </location>
    <ligand>
        <name>heme b</name>
        <dbReference type="ChEBI" id="CHEBI:60344"/>
    </ligand>
    <ligandPart>
        <name>Fe</name>
        <dbReference type="ChEBI" id="CHEBI:18248"/>
    </ligandPart>
</feature>
<dbReference type="PRINTS" id="PR00458">
    <property type="entry name" value="PEROXIDASE"/>
</dbReference>
<evidence type="ECO:0000256" key="14">
    <source>
        <dbReference type="ARBA" id="ARBA00023324"/>
    </source>
</evidence>
<feature type="disulfide bond" evidence="19">
    <location>
        <begin position="1347"/>
        <end position="1545"/>
    </location>
</feature>
<dbReference type="GO" id="GO:0005576">
    <property type="term" value="C:extracellular region"/>
    <property type="evidence" value="ECO:0007669"/>
    <property type="project" value="UniProtKB-SubCell"/>
</dbReference>
<feature type="binding site" evidence="17">
    <location>
        <position position="1297"/>
    </location>
    <ligand>
        <name>Ca(2+)</name>
        <dbReference type="ChEBI" id="CHEBI:29108"/>
        <label>1</label>
    </ligand>
</feature>
<dbReference type="EMBL" id="LWDX02044305">
    <property type="protein sequence ID" value="OEL22859.1"/>
    <property type="molecule type" value="Genomic_DNA"/>
</dbReference>
<dbReference type="SUPFAM" id="SSF81995">
    <property type="entry name" value="beta-sandwich domain of Sec23/24"/>
    <property type="match status" value="1"/>
</dbReference>
<feature type="site" description="Transition state stabilizer" evidence="18">
    <location>
        <position position="1287"/>
    </location>
</feature>
<dbReference type="CDD" id="cd00693">
    <property type="entry name" value="secretory_peroxidase"/>
    <property type="match status" value="4"/>
</dbReference>
<keyword evidence="9 17" id="KW-0106">Calcium</keyword>
<protein>
    <recommendedName>
        <fullName evidence="4">peroxidase</fullName>
        <ecNumber evidence="4">1.11.1.7</ecNumber>
    </recommendedName>
</protein>
<feature type="chain" id="PRO_5009187964" description="peroxidase" evidence="21">
    <location>
        <begin position="23"/>
        <end position="1552"/>
    </location>
</feature>
<dbReference type="GO" id="GO:0042744">
    <property type="term" value="P:hydrogen peroxide catabolic process"/>
    <property type="evidence" value="ECO:0007669"/>
    <property type="project" value="UniProtKB-KW"/>
</dbReference>
<dbReference type="GO" id="GO:0020037">
    <property type="term" value="F:heme binding"/>
    <property type="evidence" value="ECO:0007669"/>
    <property type="project" value="InterPro"/>
</dbReference>
<feature type="compositionally biased region" description="Pro residues" evidence="20">
    <location>
        <begin position="1173"/>
        <end position="1243"/>
    </location>
</feature>
<feature type="disulfide bond" evidence="19">
    <location>
        <begin position="1260"/>
        <end position="1341"/>
    </location>
</feature>
<dbReference type="PROSITE" id="PS00435">
    <property type="entry name" value="PEROXIDASE_1"/>
    <property type="match status" value="3"/>
</dbReference>
<evidence type="ECO:0000256" key="3">
    <source>
        <dbReference type="ARBA" id="ARBA00006873"/>
    </source>
</evidence>
<feature type="binding site" evidence="17">
    <location>
        <position position="1477"/>
    </location>
    <ligand>
        <name>Ca(2+)</name>
        <dbReference type="ChEBI" id="CHEBI:29108"/>
        <label>2</label>
    </ligand>
</feature>
<feature type="binding site" evidence="17">
    <location>
        <position position="1292"/>
    </location>
    <ligand>
        <name>Ca(2+)</name>
        <dbReference type="ChEBI" id="CHEBI:29108"/>
        <label>1</label>
    </ligand>
</feature>
<feature type="domain" description="Plant heme peroxidase family profile" evidence="22">
    <location>
        <begin position="935"/>
        <end position="1173"/>
    </location>
</feature>
<dbReference type="PROSITE" id="PS50873">
    <property type="entry name" value="PEROXIDASE_4"/>
    <property type="match status" value="5"/>
</dbReference>
<feature type="active site" description="Proton acceptor" evidence="15">
    <location>
        <position position="1291"/>
    </location>
</feature>
<evidence type="ECO:0000313" key="23">
    <source>
        <dbReference type="EMBL" id="OEL22859.1"/>
    </source>
</evidence>
<keyword evidence="7" id="KW-0349">Heme</keyword>
<dbReference type="InterPro" id="IPR033905">
    <property type="entry name" value="Secretory_peroxidase"/>
</dbReference>
<evidence type="ECO:0000256" key="1">
    <source>
        <dbReference type="ARBA" id="ARBA00000189"/>
    </source>
</evidence>
<dbReference type="PRINTS" id="PR00461">
    <property type="entry name" value="PLPEROXIDASE"/>
</dbReference>
<feature type="domain" description="Plant heme peroxidase family profile" evidence="22">
    <location>
        <begin position="1250"/>
        <end position="1549"/>
    </location>
</feature>
<dbReference type="PROSITE" id="PS00436">
    <property type="entry name" value="PEROXIDASE_2"/>
    <property type="match status" value="2"/>
</dbReference>